<keyword evidence="2" id="KW-0813">Transport</keyword>
<dbReference type="InterPro" id="IPR017871">
    <property type="entry name" value="ABC_transporter-like_CS"/>
</dbReference>
<dbReference type="CDD" id="cd03216">
    <property type="entry name" value="ABC_Carb_Monos_I"/>
    <property type="match status" value="1"/>
</dbReference>
<name>A0ABU4Z0S2_9HYPH</name>
<dbReference type="SMART" id="SM00382">
    <property type="entry name" value="AAA"/>
    <property type="match status" value="2"/>
</dbReference>
<protein>
    <submittedName>
        <fullName evidence="8">Sugar ABC transporter ATP-binding protein</fullName>
    </submittedName>
</protein>
<evidence type="ECO:0000313" key="9">
    <source>
        <dbReference type="Proteomes" id="UP001271249"/>
    </source>
</evidence>
<dbReference type="PANTHER" id="PTHR43790">
    <property type="entry name" value="CARBOHYDRATE TRANSPORT ATP-BINDING PROTEIN MG119-RELATED"/>
    <property type="match status" value="1"/>
</dbReference>
<feature type="domain" description="ABC transporter" evidence="7">
    <location>
        <begin position="257"/>
        <end position="486"/>
    </location>
</feature>
<comment type="caution">
    <text evidence="8">The sequence shown here is derived from an EMBL/GenBank/DDBJ whole genome shotgun (WGS) entry which is preliminary data.</text>
</comment>
<dbReference type="InterPro" id="IPR003593">
    <property type="entry name" value="AAA+_ATPase"/>
</dbReference>
<proteinExistence type="inferred from homology"/>
<dbReference type="Gene3D" id="3.40.50.300">
    <property type="entry name" value="P-loop containing nucleotide triphosphate hydrolases"/>
    <property type="match status" value="2"/>
</dbReference>
<evidence type="ECO:0000256" key="5">
    <source>
        <dbReference type="ARBA" id="ARBA00022741"/>
    </source>
</evidence>
<dbReference type="Pfam" id="PF00005">
    <property type="entry name" value="ABC_tran"/>
    <property type="match status" value="2"/>
</dbReference>
<dbReference type="PROSITE" id="PS00211">
    <property type="entry name" value="ABC_TRANSPORTER_1"/>
    <property type="match status" value="1"/>
</dbReference>
<gene>
    <name evidence="8" type="ORF">RFN29_14625</name>
</gene>
<keyword evidence="5" id="KW-0547">Nucleotide-binding</keyword>
<keyword evidence="9" id="KW-1185">Reference proteome</keyword>
<sequence length="487" mass="52177">MLQAIADIVRLDGAEKHFGAVRALNGVDFHVGAGECVGLVGHNGAGKSTLMHMVAGTLRPDGGQIAVRGNQEAAYSVARALELGIRCVFQELSLCPNLSVAENTRINHPSLAGFGWRRKAAGLIQAKLDEIFPDHGIAADDIAGDLSIGRRQMVEVARAFTLTREPLHLVILDEPTSSLDAHTARQLLAFVRRFVEAGGSCILISHVLGEVLQNADRIVVMRDGKVVAADAAGAFDRDKLIAAMGGAEGHQKAAAEARKAEAGALRIKARPARQQDGKELVARAGEIIGLAGLAGHGQTDLLLAIFSAASRAKAGVEVTAPVALVAGDRQADGIFAQWSIAQNIGIRSLQRLRNGLLISPQREAELAESWKQKIGIRTPDMNNNIYSLSGGNQQKALFARALGSDAEIVLMDDPMRGVDIGTKLEVYGLVRQEAAKGRTFLWYTTETEELDNCDHVYVFKNGRIVANLRRDELTEEKIIQSSFGDAA</sequence>
<dbReference type="RefSeq" id="WP_320226801.1">
    <property type="nucleotide sequence ID" value="NZ_JAVIJC010000013.1"/>
</dbReference>
<dbReference type="PANTHER" id="PTHR43790:SF9">
    <property type="entry name" value="GALACTOFURANOSE TRANSPORTER ATP-BINDING PROTEIN YTFR"/>
    <property type="match status" value="1"/>
</dbReference>
<dbReference type="InterPro" id="IPR050107">
    <property type="entry name" value="ABC_carbohydrate_import_ATPase"/>
</dbReference>
<dbReference type="GO" id="GO:0005524">
    <property type="term" value="F:ATP binding"/>
    <property type="evidence" value="ECO:0007669"/>
    <property type="project" value="UniProtKB-KW"/>
</dbReference>
<dbReference type="SUPFAM" id="SSF52540">
    <property type="entry name" value="P-loop containing nucleoside triphosphate hydrolases"/>
    <property type="match status" value="2"/>
</dbReference>
<keyword evidence="3" id="KW-0762">Sugar transport</keyword>
<evidence type="ECO:0000256" key="2">
    <source>
        <dbReference type="ARBA" id="ARBA00022448"/>
    </source>
</evidence>
<dbReference type="PROSITE" id="PS50893">
    <property type="entry name" value="ABC_TRANSPORTER_2"/>
    <property type="match status" value="2"/>
</dbReference>
<reference evidence="8 9" key="1">
    <citation type="submission" date="2023-08" db="EMBL/GenBank/DDBJ databases">
        <title>Implementing the SeqCode for naming new Mesorhizobium species isolated from Vachellia karroo root nodules.</title>
        <authorList>
            <person name="Van Lill M."/>
        </authorList>
    </citation>
    <scope>NUCLEOTIDE SEQUENCE [LARGE SCALE GENOMIC DNA]</scope>
    <source>
        <strain evidence="8 9">VK22B</strain>
    </source>
</reference>
<evidence type="ECO:0000256" key="6">
    <source>
        <dbReference type="ARBA" id="ARBA00022840"/>
    </source>
</evidence>
<comment type="similarity">
    <text evidence="1">Belongs to the ABC transporter superfamily.</text>
</comment>
<evidence type="ECO:0000256" key="4">
    <source>
        <dbReference type="ARBA" id="ARBA00022737"/>
    </source>
</evidence>
<dbReference type="Proteomes" id="UP001271249">
    <property type="component" value="Unassembled WGS sequence"/>
</dbReference>
<keyword evidence="4" id="KW-0677">Repeat</keyword>
<dbReference type="InterPro" id="IPR003439">
    <property type="entry name" value="ABC_transporter-like_ATP-bd"/>
</dbReference>
<evidence type="ECO:0000259" key="7">
    <source>
        <dbReference type="PROSITE" id="PS50893"/>
    </source>
</evidence>
<evidence type="ECO:0000313" key="8">
    <source>
        <dbReference type="EMBL" id="MDX8492811.1"/>
    </source>
</evidence>
<feature type="domain" description="ABC transporter" evidence="7">
    <location>
        <begin position="9"/>
        <end position="248"/>
    </location>
</feature>
<evidence type="ECO:0000256" key="1">
    <source>
        <dbReference type="ARBA" id="ARBA00005417"/>
    </source>
</evidence>
<dbReference type="EMBL" id="JAVIJC010000013">
    <property type="protein sequence ID" value="MDX8492811.1"/>
    <property type="molecule type" value="Genomic_DNA"/>
</dbReference>
<keyword evidence="6 8" id="KW-0067">ATP-binding</keyword>
<organism evidence="8 9">
    <name type="scientific">Mesorhizobium captivum</name>
    <dbReference type="NCBI Taxonomy" id="3072319"/>
    <lineage>
        <taxon>Bacteria</taxon>
        <taxon>Pseudomonadati</taxon>
        <taxon>Pseudomonadota</taxon>
        <taxon>Alphaproteobacteria</taxon>
        <taxon>Hyphomicrobiales</taxon>
        <taxon>Phyllobacteriaceae</taxon>
        <taxon>Mesorhizobium</taxon>
    </lineage>
</organism>
<accession>A0ABU4Z0S2</accession>
<dbReference type="InterPro" id="IPR027417">
    <property type="entry name" value="P-loop_NTPase"/>
</dbReference>
<evidence type="ECO:0000256" key="3">
    <source>
        <dbReference type="ARBA" id="ARBA00022597"/>
    </source>
</evidence>